<comment type="caution">
    <text evidence="3">The sequence shown here is derived from an EMBL/GenBank/DDBJ whole genome shotgun (WGS) entry which is preliminary data.</text>
</comment>
<keyword evidence="4" id="KW-1185">Reference proteome</keyword>
<gene>
    <name evidence="3" type="ORF">PghCCS26_58400</name>
</gene>
<reference evidence="3 4" key="1">
    <citation type="submission" date="2023-05" db="EMBL/GenBank/DDBJ databases">
        <title>Draft genome of Paenibacillus sp. CCS26.</title>
        <authorList>
            <person name="Akita H."/>
            <person name="Shinto Y."/>
            <person name="Kimura Z."/>
        </authorList>
    </citation>
    <scope>NUCLEOTIDE SEQUENCE [LARGE SCALE GENOMIC DNA]</scope>
    <source>
        <strain evidence="3 4">CCS26</strain>
    </source>
</reference>
<dbReference type="Proteomes" id="UP001285921">
    <property type="component" value="Unassembled WGS sequence"/>
</dbReference>
<evidence type="ECO:0000256" key="2">
    <source>
        <dbReference type="SAM" id="Phobius"/>
    </source>
</evidence>
<organism evidence="3 4">
    <name type="scientific">Paenibacillus glycanilyticus</name>
    <dbReference type="NCBI Taxonomy" id="126569"/>
    <lineage>
        <taxon>Bacteria</taxon>
        <taxon>Bacillati</taxon>
        <taxon>Bacillota</taxon>
        <taxon>Bacilli</taxon>
        <taxon>Bacillales</taxon>
        <taxon>Paenibacillaceae</taxon>
        <taxon>Paenibacillus</taxon>
    </lineage>
</organism>
<proteinExistence type="predicted"/>
<accession>A0ABQ6NUF0</accession>
<evidence type="ECO:0000313" key="4">
    <source>
        <dbReference type="Proteomes" id="UP001285921"/>
    </source>
</evidence>
<feature type="region of interest" description="Disordered" evidence="1">
    <location>
        <begin position="83"/>
        <end position="108"/>
    </location>
</feature>
<dbReference type="EMBL" id="BTCL01000034">
    <property type="protein sequence ID" value="GMK48710.1"/>
    <property type="molecule type" value="Genomic_DNA"/>
</dbReference>
<sequence length="250" mass="27592">MKVCQTCGHKNVDSHNYCESCAAQLGETVLVPAKTPNWLTPQAQEETLARLKKKKKKKGQYIAIFILIAFVILIGIIGANNTPSGETDTSSKSTDKTKTEAQTTAEKKNEIRKQDRIVWEYFNQIVDAHNKLMDALTAYSDGKMTKLNFYNYAKEIEKYQGNMSVSPPGNTHAIAKEYTRSVADMALFSQTAAQKLKKYLDSGKTSDLSAAQSAIQQVTGSINVIANNRVKVLSNAGFTQSEIKKIAAEE</sequence>
<protein>
    <recommendedName>
        <fullName evidence="5">Zinc ribbon domain-containing protein</fullName>
    </recommendedName>
</protein>
<evidence type="ECO:0008006" key="5">
    <source>
        <dbReference type="Google" id="ProtNLM"/>
    </source>
</evidence>
<feature type="transmembrane region" description="Helical" evidence="2">
    <location>
        <begin position="61"/>
        <end position="79"/>
    </location>
</feature>
<evidence type="ECO:0000256" key="1">
    <source>
        <dbReference type="SAM" id="MobiDB-lite"/>
    </source>
</evidence>
<keyword evidence="2" id="KW-1133">Transmembrane helix</keyword>
<evidence type="ECO:0000313" key="3">
    <source>
        <dbReference type="EMBL" id="GMK48710.1"/>
    </source>
</evidence>
<name>A0ABQ6NUF0_9BACL</name>
<dbReference type="RefSeq" id="WP_317982204.1">
    <property type="nucleotide sequence ID" value="NZ_BTCL01000034.1"/>
</dbReference>
<feature type="compositionally biased region" description="Basic and acidic residues" evidence="1">
    <location>
        <begin position="93"/>
        <end position="108"/>
    </location>
</feature>
<keyword evidence="2" id="KW-0472">Membrane</keyword>
<keyword evidence="2" id="KW-0812">Transmembrane</keyword>